<keyword evidence="2" id="KW-1185">Reference proteome</keyword>
<reference evidence="1" key="1">
    <citation type="submission" date="2021-08" db="EMBL/GenBank/DDBJ databases">
        <title>The first chromosome-level gecko genome reveals the dynamic sex chromosomes of Neotropical dwarf geckos (Sphaerodactylidae: Sphaerodactylus).</title>
        <authorList>
            <person name="Pinto B.J."/>
            <person name="Keating S.E."/>
            <person name="Gamble T."/>
        </authorList>
    </citation>
    <scope>NUCLEOTIDE SEQUENCE</scope>
    <source>
        <strain evidence="1">TG3544</strain>
    </source>
</reference>
<dbReference type="Proteomes" id="UP000827872">
    <property type="component" value="Linkage Group LG04"/>
</dbReference>
<protein>
    <submittedName>
        <fullName evidence="1">Uncharacterized protein</fullName>
    </submittedName>
</protein>
<name>A0ACB8FK71_9SAUR</name>
<evidence type="ECO:0000313" key="2">
    <source>
        <dbReference type="Proteomes" id="UP000827872"/>
    </source>
</evidence>
<proteinExistence type="predicted"/>
<accession>A0ACB8FK71</accession>
<dbReference type="EMBL" id="CM037617">
    <property type="protein sequence ID" value="KAH8005732.1"/>
    <property type="molecule type" value="Genomic_DNA"/>
</dbReference>
<organism evidence="1 2">
    <name type="scientific">Sphaerodactylus townsendi</name>
    <dbReference type="NCBI Taxonomy" id="933632"/>
    <lineage>
        <taxon>Eukaryota</taxon>
        <taxon>Metazoa</taxon>
        <taxon>Chordata</taxon>
        <taxon>Craniata</taxon>
        <taxon>Vertebrata</taxon>
        <taxon>Euteleostomi</taxon>
        <taxon>Lepidosauria</taxon>
        <taxon>Squamata</taxon>
        <taxon>Bifurcata</taxon>
        <taxon>Gekkota</taxon>
        <taxon>Sphaerodactylidae</taxon>
        <taxon>Sphaerodactylus</taxon>
    </lineage>
</organism>
<sequence>MTDPILSALERATLFLRDAYDDINVDGVLGYRILQAYLNGVLDKWESQPGLQPSRQRVVRLVEKLSLLVGQAELAVERNTPEYYTQFVPALRPGFWKIPRQWIQTDPSLVPSQNNISGCLNGELSDSCISHLLGTRGDDAGPCSVPNYCSGVMTKLGCSNYSLSHQLFYFMFADLQQCPNPLFRDTQYYKNVFCASMKKINIDAEKEARLNTLGDLFVENILLCGLAGFSDLYQPRWLKIILNWQKPRKGCFWMYGDQFQSSNQTSEEPSQRSQRVKREEKILKGGCSSHNTAVAVAALGGFLHYGGF</sequence>
<gene>
    <name evidence="1" type="ORF">K3G42_031028</name>
</gene>
<evidence type="ECO:0000313" key="1">
    <source>
        <dbReference type="EMBL" id="KAH8005732.1"/>
    </source>
</evidence>
<comment type="caution">
    <text evidence="1">The sequence shown here is derived from an EMBL/GenBank/DDBJ whole genome shotgun (WGS) entry which is preliminary data.</text>
</comment>